<feature type="compositionally biased region" description="Polar residues" evidence="1">
    <location>
        <begin position="947"/>
        <end position="962"/>
    </location>
</feature>
<feature type="transmembrane region" description="Helical" evidence="2">
    <location>
        <begin position="134"/>
        <end position="158"/>
    </location>
</feature>
<organism evidence="3 4">
    <name type="scientific">Coprinopsis marcescibilis</name>
    <name type="common">Agaric fungus</name>
    <name type="synonym">Psathyrella marcescibilis</name>
    <dbReference type="NCBI Taxonomy" id="230819"/>
    <lineage>
        <taxon>Eukaryota</taxon>
        <taxon>Fungi</taxon>
        <taxon>Dikarya</taxon>
        <taxon>Basidiomycota</taxon>
        <taxon>Agaricomycotina</taxon>
        <taxon>Agaricomycetes</taxon>
        <taxon>Agaricomycetidae</taxon>
        <taxon>Agaricales</taxon>
        <taxon>Agaricineae</taxon>
        <taxon>Psathyrellaceae</taxon>
        <taxon>Coprinopsis</taxon>
    </lineage>
</organism>
<evidence type="ECO:0000256" key="1">
    <source>
        <dbReference type="SAM" id="MobiDB-lite"/>
    </source>
</evidence>
<protein>
    <submittedName>
        <fullName evidence="3">Uncharacterized protein</fullName>
    </submittedName>
</protein>
<feature type="transmembrane region" description="Helical" evidence="2">
    <location>
        <begin position="98"/>
        <end position="122"/>
    </location>
</feature>
<keyword evidence="2" id="KW-0472">Membrane</keyword>
<dbReference type="EMBL" id="ML210180">
    <property type="protein sequence ID" value="TFK25967.1"/>
    <property type="molecule type" value="Genomic_DNA"/>
</dbReference>
<keyword evidence="2" id="KW-1133">Transmembrane helix</keyword>
<dbReference type="OrthoDB" id="2529242at2759"/>
<feature type="region of interest" description="Disordered" evidence="1">
    <location>
        <begin position="796"/>
        <end position="834"/>
    </location>
</feature>
<reference evidence="3 4" key="1">
    <citation type="journal article" date="2019" name="Nat. Ecol. Evol.">
        <title>Megaphylogeny resolves global patterns of mushroom evolution.</title>
        <authorList>
            <person name="Varga T."/>
            <person name="Krizsan K."/>
            <person name="Foldi C."/>
            <person name="Dima B."/>
            <person name="Sanchez-Garcia M."/>
            <person name="Sanchez-Ramirez S."/>
            <person name="Szollosi G.J."/>
            <person name="Szarkandi J.G."/>
            <person name="Papp V."/>
            <person name="Albert L."/>
            <person name="Andreopoulos W."/>
            <person name="Angelini C."/>
            <person name="Antonin V."/>
            <person name="Barry K.W."/>
            <person name="Bougher N.L."/>
            <person name="Buchanan P."/>
            <person name="Buyck B."/>
            <person name="Bense V."/>
            <person name="Catcheside P."/>
            <person name="Chovatia M."/>
            <person name="Cooper J."/>
            <person name="Damon W."/>
            <person name="Desjardin D."/>
            <person name="Finy P."/>
            <person name="Geml J."/>
            <person name="Haridas S."/>
            <person name="Hughes K."/>
            <person name="Justo A."/>
            <person name="Karasinski D."/>
            <person name="Kautmanova I."/>
            <person name="Kiss B."/>
            <person name="Kocsube S."/>
            <person name="Kotiranta H."/>
            <person name="LaButti K.M."/>
            <person name="Lechner B.E."/>
            <person name="Liimatainen K."/>
            <person name="Lipzen A."/>
            <person name="Lukacs Z."/>
            <person name="Mihaltcheva S."/>
            <person name="Morgado L.N."/>
            <person name="Niskanen T."/>
            <person name="Noordeloos M.E."/>
            <person name="Ohm R.A."/>
            <person name="Ortiz-Santana B."/>
            <person name="Ovrebo C."/>
            <person name="Racz N."/>
            <person name="Riley R."/>
            <person name="Savchenko A."/>
            <person name="Shiryaev A."/>
            <person name="Soop K."/>
            <person name="Spirin V."/>
            <person name="Szebenyi C."/>
            <person name="Tomsovsky M."/>
            <person name="Tulloss R.E."/>
            <person name="Uehling J."/>
            <person name="Grigoriev I.V."/>
            <person name="Vagvolgyi C."/>
            <person name="Papp T."/>
            <person name="Martin F.M."/>
            <person name="Miettinen O."/>
            <person name="Hibbett D.S."/>
            <person name="Nagy L.G."/>
        </authorList>
    </citation>
    <scope>NUCLEOTIDE SEQUENCE [LARGE SCALE GENOMIC DNA]</scope>
    <source>
        <strain evidence="3 4">CBS 121175</strain>
    </source>
</reference>
<feature type="region of interest" description="Disordered" evidence="1">
    <location>
        <begin position="878"/>
        <end position="927"/>
    </location>
</feature>
<name>A0A5C3L059_COPMA</name>
<feature type="region of interest" description="Disordered" evidence="1">
    <location>
        <begin position="680"/>
        <end position="724"/>
    </location>
</feature>
<feature type="compositionally biased region" description="Pro residues" evidence="1">
    <location>
        <begin position="702"/>
        <end position="714"/>
    </location>
</feature>
<gene>
    <name evidence="3" type="ORF">FA15DRAFT_703262</name>
</gene>
<keyword evidence="4" id="KW-1185">Reference proteome</keyword>
<feature type="compositionally biased region" description="Basic residues" evidence="1">
    <location>
        <begin position="812"/>
        <end position="825"/>
    </location>
</feature>
<feature type="transmembrane region" description="Helical" evidence="2">
    <location>
        <begin position="424"/>
        <end position="449"/>
    </location>
</feature>
<feature type="transmembrane region" description="Helical" evidence="2">
    <location>
        <begin position="170"/>
        <end position="192"/>
    </location>
</feature>
<keyword evidence="2" id="KW-0812">Transmembrane</keyword>
<proteinExistence type="predicted"/>
<feature type="transmembrane region" description="Helical" evidence="2">
    <location>
        <begin position="60"/>
        <end position="78"/>
    </location>
</feature>
<dbReference type="AlphaFoldDB" id="A0A5C3L059"/>
<feature type="transmembrane region" description="Helical" evidence="2">
    <location>
        <begin position="6"/>
        <end position="27"/>
    </location>
</feature>
<accession>A0A5C3L059</accession>
<evidence type="ECO:0000256" key="2">
    <source>
        <dbReference type="SAM" id="Phobius"/>
    </source>
</evidence>
<sequence length="1159" mass="125562">MIPLIPALALAFVSFLASAFVILRIIIPILPPSPLSRRVSPAEFGLPTFGSLSPAHKGHLWLAGFDLLALCIFIWHVVSEATSGPSGAAIAQDPLSSVRLWFIMTTRQGCLLMLATLTLLHVRMGKAFSFGKKHWMLWAPVILLACTSTALAGVLSAANVSSLFPGLTAYSTLFALLTSIAFAYLFITLFMIKKNLNALNEEQDSWPEVKQLDKSRPSFGTEDVDAVKDGASWITSSAGSRRNSASTWSFSTHHTAVASSHHGHSYSRGPSGHHGSVPPKSAFWFASVNNDDVIPPVPPLPSLYGPSTDDLGDTDPFRRELPPLPDYPRGRLGSQNSWMTSSNGSHTTVTAWSFPPSHGEYEASVHSPSVQDYQTAVSRPTTPALATANVLGGYGFAPNASTEKGLASLAAPGSVEIEISPRPIIGWFISIWLPFALALPYCIILSLQATVSTPVYVLYVLSVTLSGPLLALNVIFGSALPIPTGLFDARETPVTQPKRISTAPSELPPYKWSHEYKRSMSTTPTVVEGRRSGDVWITKGDAVDGKSKLSRAISMLSPNPKLFVLPQDEDDDMPITPPLPIQEGDSSLPVNIHNTPRSECSAQFGRLRTRVESKASSNYANEEQEFASRIMVAQRHYSTLAQTVVVPAGNSPEKLQYDEDPVIGNATGVVAKKHIGSHLRTRSVSSISGPQTPTGSSFNDISPPPPFPLPPTPPNVRAARLAQMSHKKSFSSNYSFGPVDDINEIDALTAGVLPILVPGLKVGQGMRIKDGDYSPPGTFSKSKGRKMGKQLKEFGQDFSSPEIHSTPANGGRRPRERKISHKKNHFSLPSLGKTSNWTTEIKTTMETRVSQYIAVPSQVDVGYRNTVFGDDVVPNVLANSNPPVQEEPRRQGANLGRAHSTRSLGLRADVPRNIESNRSSMASIREVPPSAASTVTLFEDFEAGLQHPQSHSTPHSTITNKPIRQPAPPMPKVNRRSSIVYIKSDENTNTTTSPESATSAMASFGQWSARAVRPLIPKTGSFKRKNNVKPKGGSPSEGLRQLTLLQERDPNLATGSGSSPVAITSDYYNTNYVVEEPVKALSLGKRQKQRLSMAPLDENAVPDILLPRANKNLKSLTLARSDTSKMRGILRRSEVLPDVVVRPPSTSDHTAFAYSFRED</sequence>
<feature type="region of interest" description="Disordered" evidence="1">
    <location>
        <begin position="945"/>
        <end position="973"/>
    </location>
</feature>
<evidence type="ECO:0000313" key="3">
    <source>
        <dbReference type="EMBL" id="TFK25967.1"/>
    </source>
</evidence>
<evidence type="ECO:0000313" key="4">
    <source>
        <dbReference type="Proteomes" id="UP000307440"/>
    </source>
</evidence>
<dbReference type="Proteomes" id="UP000307440">
    <property type="component" value="Unassembled WGS sequence"/>
</dbReference>
<feature type="transmembrane region" description="Helical" evidence="2">
    <location>
        <begin position="455"/>
        <end position="476"/>
    </location>
</feature>
<feature type="compositionally biased region" description="Polar residues" evidence="1">
    <location>
        <begin position="682"/>
        <end position="700"/>
    </location>
</feature>
<feature type="compositionally biased region" description="Polar residues" evidence="1">
    <location>
        <begin position="797"/>
        <end position="808"/>
    </location>
</feature>